<keyword evidence="1" id="KW-1133">Transmembrane helix</keyword>
<evidence type="ECO:0000256" key="1">
    <source>
        <dbReference type="SAM" id="Phobius"/>
    </source>
</evidence>
<feature type="transmembrane region" description="Helical" evidence="1">
    <location>
        <begin position="34"/>
        <end position="51"/>
    </location>
</feature>
<comment type="caution">
    <text evidence="2">The sequence shown here is derived from an EMBL/GenBank/DDBJ whole genome shotgun (WGS) entry which is preliminary data.</text>
</comment>
<sequence>MKKVFEPEWGNPSLRTIVEAEFPEPVSLVPVAPGWWLLLIALIALLMRVIWRRRQAYLRDSYRREALAQLATIKDQLDTGNHEPVRELAPLLRATAIAALGRESVSGLQGDDYANALAKISPQQDRLPVADLQRLAYAPLDELGEIDTESLIAALEGWILKHRRDYA</sequence>
<dbReference type="EMBL" id="JAENIM010000041">
    <property type="protein sequence ID" value="MBK1791712.1"/>
    <property type="molecule type" value="Genomic_DNA"/>
</dbReference>
<name>A0A8J7MEX4_9BACT</name>
<gene>
    <name evidence="2" type="ORF">JIN82_11165</name>
</gene>
<keyword evidence="1" id="KW-0472">Membrane</keyword>
<organism evidence="2 3">
    <name type="scientific">Persicirhabdus sediminis</name>
    <dbReference type="NCBI Taxonomy" id="454144"/>
    <lineage>
        <taxon>Bacteria</taxon>
        <taxon>Pseudomonadati</taxon>
        <taxon>Verrucomicrobiota</taxon>
        <taxon>Verrucomicrobiia</taxon>
        <taxon>Verrucomicrobiales</taxon>
        <taxon>Verrucomicrobiaceae</taxon>
        <taxon>Persicirhabdus</taxon>
    </lineage>
</organism>
<proteinExistence type="predicted"/>
<keyword evidence="3" id="KW-1185">Reference proteome</keyword>
<reference evidence="2" key="1">
    <citation type="submission" date="2021-01" db="EMBL/GenBank/DDBJ databases">
        <title>Modified the classification status of verrucomicrobia.</title>
        <authorList>
            <person name="Feng X."/>
        </authorList>
    </citation>
    <scope>NUCLEOTIDE SEQUENCE</scope>
    <source>
        <strain evidence="2">_KCTC 22039</strain>
    </source>
</reference>
<dbReference type="Pfam" id="PF14316">
    <property type="entry name" value="DUF4381"/>
    <property type="match status" value="1"/>
</dbReference>
<dbReference type="AlphaFoldDB" id="A0A8J7MEX4"/>
<evidence type="ECO:0000313" key="2">
    <source>
        <dbReference type="EMBL" id="MBK1791712.1"/>
    </source>
</evidence>
<evidence type="ECO:0000313" key="3">
    <source>
        <dbReference type="Proteomes" id="UP000624703"/>
    </source>
</evidence>
<keyword evidence="1" id="KW-0812">Transmembrane</keyword>
<protein>
    <submittedName>
        <fullName evidence="2">DUF4381 domain-containing protein</fullName>
    </submittedName>
</protein>
<dbReference type="InterPro" id="IPR025489">
    <property type="entry name" value="DUF4381"/>
</dbReference>
<accession>A0A8J7MEX4</accession>
<dbReference type="Proteomes" id="UP000624703">
    <property type="component" value="Unassembled WGS sequence"/>
</dbReference>
<dbReference type="RefSeq" id="WP_200311731.1">
    <property type="nucleotide sequence ID" value="NZ_JAENIM010000041.1"/>
</dbReference>